<dbReference type="EMBL" id="JADXDR010000037">
    <property type="protein sequence ID" value="KAI7843552.1"/>
    <property type="molecule type" value="Genomic_DNA"/>
</dbReference>
<gene>
    <name evidence="2" type="ORF">COHA_002794</name>
</gene>
<dbReference type="AlphaFoldDB" id="A0AAD5DTU9"/>
<organism evidence="2 3">
    <name type="scientific">Chlorella ohadii</name>
    <dbReference type="NCBI Taxonomy" id="2649997"/>
    <lineage>
        <taxon>Eukaryota</taxon>
        <taxon>Viridiplantae</taxon>
        <taxon>Chlorophyta</taxon>
        <taxon>core chlorophytes</taxon>
        <taxon>Trebouxiophyceae</taxon>
        <taxon>Chlorellales</taxon>
        <taxon>Chlorellaceae</taxon>
        <taxon>Chlorella clade</taxon>
        <taxon>Chlorella</taxon>
    </lineage>
</organism>
<dbReference type="Pfam" id="PF13472">
    <property type="entry name" value="Lipase_GDSL_2"/>
    <property type="match status" value="1"/>
</dbReference>
<comment type="caution">
    <text evidence="2">The sequence shown here is derived from an EMBL/GenBank/DDBJ whole genome shotgun (WGS) entry which is preliminary data.</text>
</comment>
<keyword evidence="3" id="KW-1185">Reference proteome</keyword>
<name>A0AAD5DTU9_9CHLO</name>
<feature type="domain" description="SGNH hydrolase-type esterase" evidence="1">
    <location>
        <begin position="55"/>
        <end position="213"/>
    </location>
</feature>
<reference evidence="2" key="1">
    <citation type="submission" date="2020-11" db="EMBL/GenBank/DDBJ databases">
        <title>Chlorella ohadii genome sequencing and assembly.</title>
        <authorList>
            <person name="Murik O."/>
            <person name="Treves H."/>
            <person name="Kedem I."/>
            <person name="Shotland Y."/>
            <person name="Kaplan A."/>
        </authorList>
    </citation>
    <scope>NUCLEOTIDE SEQUENCE</scope>
    <source>
        <strain evidence="2">1</strain>
    </source>
</reference>
<protein>
    <recommendedName>
        <fullName evidence="1">SGNH hydrolase-type esterase domain-containing protein</fullName>
    </recommendedName>
</protein>
<evidence type="ECO:0000313" key="2">
    <source>
        <dbReference type="EMBL" id="KAI7843552.1"/>
    </source>
</evidence>
<dbReference type="InterPro" id="IPR036514">
    <property type="entry name" value="SGNH_hydro_sf"/>
</dbReference>
<evidence type="ECO:0000259" key="1">
    <source>
        <dbReference type="Pfam" id="PF13472"/>
    </source>
</evidence>
<dbReference type="InterPro" id="IPR013830">
    <property type="entry name" value="SGNH_hydro"/>
</dbReference>
<dbReference type="Gene3D" id="3.40.50.1110">
    <property type="entry name" value="SGNH hydrolase"/>
    <property type="match status" value="1"/>
</dbReference>
<sequence length="226" mass="24580">MQLLGRGSWLPPVNASWLRPLDSSARDSWRSQQKRCAEAMKAANKEAAPLDLVLYGDSLTTLNLKSQGNAAMAAQWQRLFAGRRTLPLGMNGCTVEWLAWRIVQGGERPAQAPKVIAFLIGINNVYKKLGPPQYPLEALLGWTRAAFPTSRLLVVGMLPTLAVPSAELAAHNILYSQLAARQGGTYVGCGRGMSPSDTSLFNDGLHLTVKGQDRVARCLRMAAFGY</sequence>
<proteinExistence type="predicted"/>
<accession>A0AAD5DTU9</accession>
<dbReference type="SUPFAM" id="SSF52266">
    <property type="entry name" value="SGNH hydrolase"/>
    <property type="match status" value="1"/>
</dbReference>
<evidence type="ECO:0000313" key="3">
    <source>
        <dbReference type="Proteomes" id="UP001205105"/>
    </source>
</evidence>
<dbReference type="Proteomes" id="UP001205105">
    <property type="component" value="Unassembled WGS sequence"/>
</dbReference>